<protein>
    <submittedName>
        <fullName evidence="1">Uncharacterized protein</fullName>
    </submittedName>
</protein>
<organism evidence="1 2">
    <name type="scientific">Desulfonema magnum</name>
    <dbReference type="NCBI Taxonomy" id="45655"/>
    <lineage>
        <taxon>Bacteria</taxon>
        <taxon>Pseudomonadati</taxon>
        <taxon>Thermodesulfobacteriota</taxon>
        <taxon>Desulfobacteria</taxon>
        <taxon>Desulfobacterales</taxon>
        <taxon>Desulfococcaceae</taxon>
        <taxon>Desulfonema</taxon>
    </lineage>
</organism>
<accession>A0A975GQN7</accession>
<evidence type="ECO:0000313" key="2">
    <source>
        <dbReference type="Proteomes" id="UP000663722"/>
    </source>
</evidence>
<evidence type="ECO:0000313" key="1">
    <source>
        <dbReference type="EMBL" id="QTA89143.1"/>
    </source>
</evidence>
<reference evidence="1" key="1">
    <citation type="journal article" date="2021" name="Microb. Physiol.">
        <title>Proteogenomic Insights into the Physiology of Marine, Sulfate-Reducing, Filamentous Desulfonema limicola and Desulfonema magnum.</title>
        <authorList>
            <person name="Schnaars V."/>
            <person name="Wohlbrand L."/>
            <person name="Scheve S."/>
            <person name="Hinrichs C."/>
            <person name="Reinhardt R."/>
            <person name="Rabus R."/>
        </authorList>
    </citation>
    <scope>NUCLEOTIDE SEQUENCE</scope>
    <source>
        <strain evidence="1">4be13</strain>
    </source>
</reference>
<name>A0A975GQN7_9BACT</name>
<dbReference type="EMBL" id="CP061800">
    <property type="protein sequence ID" value="QTA89143.1"/>
    <property type="molecule type" value="Genomic_DNA"/>
</dbReference>
<sequence length="41" mass="4675">MRSADFNKLRVPGQKFSGLLSAPNPDISEFNSEKYMVWRGT</sequence>
<dbReference type="Proteomes" id="UP000663722">
    <property type="component" value="Chromosome"/>
</dbReference>
<dbReference type="KEGG" id="dmm:dnm_051920"/>
<dbReference type="AlphaFoldDB" id="A0A975GQN7"/>
<gene>
    <name evidence="1" type="ORF">dnm_051920</name>
</gene>
<proteinExistence type="predicted"/>
<keyword evidence="2" id="KW-1185">Reference proteome</keyword>